<feature type="compositionally biased region" description="Low complexity" evidence="1">
    <location>
        <begin position="30"/>
        <end position="53"/>
    </location>
</feature>
<evidence type="ECO:0000313" key="3">
    <source>
        <dbReference type="Proteomes" id="UP000680132"/>
    </source>
</evidence>
<name>A0A939QMP6_9MICO</name>
<dbReference type="AlphaFoldDB" id="A0A939QMP6"/>
<reference evidence="2" key="1">
    <citation type="submission" date="2021-03" db="EMBL/GenBank/DDBJ databases">
        <title>Microbacterium sp. nov., a novel actinobacterium isolated from cow dung.</title>
        <authorList>
            <person name="Zhang L."/>
        </authorList>
    </citation>
    <scope>NUCLEOTIDE SEQUENCE</scope>
    <source>
        <strain evidence="2">NEAU-LLB</strain>
    </source>
</reference>
<sequence length="306" mass="30357">MVRIGKITAVALLAVIVAVLSWLALSQNRATTPPATEPPAASTPEPTATAAEPTPTPTPEPTEAPAPPAAVAPTRIVAALTTGTLLRTSMGACGGAAPVPEFSTDGGATWQTSALSEASPAAILRLIPGEVGQAIILNGECAPTGMWSFSEGADWAETADFVGGSWRFDPAQADRIFTSAGTEATLPCAALTVSFWDTTAIALCNNGTVVTTTDGAGSWSTPVAAAGALTVTASPDGFKTLMTGIDGCAGVQVAPLADGALGAPGACLEAQYAPGEVAMSGDGDGLVTVWAGGTYARSQDGGANWG</sequence>
<gene>
    <name evidence="2" type="ORF">J5V96_08335</name>
</gene>
<dbReference type="SUPFAM" id="SSF110296">
    <property type="entry name" value="Oligoxyloglucan reducing end-specific cellobiohydrolase"/>
    <property type="match status" value="1"/>
</dbReference>
<organism evidence="2 3">
    <name type="scientific">Microbacterium stercoris</name>
    <dbReference type="NCBI Taxonomy" id="2820289"/>
    <lineage>
        <taxon>Bacteria</taxon>
        <taxon>Bacillati</taxon>
        <taxon>Actinomycetota</taxon>
        <taxon>Actinomycetes</taxon>
        <taxon>Micrococcales</taxon>
        <taxon>Microbacteriaceae</taxon>
        <taxon>Microbacterium</taxon>
    </lineage>
</organism>
<proteinExistence type="predicted"/>
<feature type="compositionally biased region" description="Pro residues" evidence="1">
    <location>
        <begin position="54"/>
        <end position="70"/>
    </location>
</feature>
<dbReference type="EMBL" id="JAGFOA010000003">
    <property type="protein sequence ID" value="MBO3663520.1"/>
    <property type="molecule type" value="Genomic_DNA"/>
</dbReference>
<comment type="caution">
    <text evidence="2">The sequence shown here is derived from an EMBL/GenBank/DDBJ whole genome shotgun (WGS) entry which is preliminary data.</text>
</comment>
<keyword evidence="3" id="KW-1185">Reference proteome</keyword>
<evidence type="ECO:0000313" key="2">
    <source>
        <dbReference type="EMBL" id="MBO3663520.1"/>
    </source>
</evidence>
<feature type="region of interest" description="Disordered" evidence="1">
    <location>
        <begin position="30"/>
        <end position="70"/>
    </location>
</feature>
<protein>
    <submittedName>
        <fullName evidence="2">Uncharacterized protein</fullName>
    </submittedName>
</protein>
<dbReference type="Proteomes" id="UP000680132">
    <property type="component" value="Unassembled WGS sequence"/>
</dbReference>
<dbReference type="RefSeq" id="WP_208502699.1">
    <property type="nucleotide sequence ID" value="NZ_JAGFOA010000003.1"/>
</dbReference>
<accession>A0A939QMP6</accession>
<evidence type="ECO:0000256" key="1">
    <source>
        <dbReference type="SAM" id="MobiDB-lite"/>
    </source>
</evidence>